<evidence type="ECO:0000256" key="7">
    <source>
        <dbReference type="ARBA" id="ARBA00043912"/>
    </source>
</evidence>
<dbReference type="InterPro" id="IPR015915">
    <property type="entry name" value="Kelch-typ_b-propeller"/>
</dbReference>
<dbReference type="KEGG" id="api:100568503"/>
<dbReference type="GeneID" id="100568503"/>
<dbReference type="SMART" id="SM00225">
    <property type="entry name" value="BTB"/>
    <property type="match status" value="1"/>
</dbReference>
<keyword evidence="3" id="KW-0880">Kelch repeat</keyword>
<keyword evidence="10" id="KW-1185">Reference proteome</keyword>
<organism evidence="9 10">
    <name type="scientific">Acyrthosiphon pisum</name>
    <name type="common">Pea aphid</name>
    <dbReference type="NCBI Taxonomy" id="7029"/>
    <lineage>
        <taxon>Eukaryota</taxon>
        <taxon>Metazoa</taxon>
        <taxon>Ecdysozoa</taxon>
        <taxon>Arthropoda</taxon>
        <taxon>Hexapoda</taxon>
        <taxon>Insecta</taxon>
        <taxon>Pterygota</taxon>
        <taxon>Neoptera</taxon>
        <taxon>Paraneoptera</taxon>
        <taxon>Hemiptera</taxon>
        <taxon>Sternorrhyncha</taxon>
        <taxon>Aphidomorpha</taxon>
        <taxon>Aphidoidea</taxon>
        <taxon>Aphididae</taxon>
        <taxon>Macrosiphini</taxon>
        <taxon>Acyrthosiphon</taxon>
    </lineage>
</organism>
<sequence length="596" mass="67036">MDTLPASSSKSGSDPIQIQSSKEYETIEYIRNNSDSDRILEDLQSQRINEVLCDIRLETNDGAIVVGHKNVLMAASPYFREIFTNSDERNKGVVKISEFNSAVLRLLVDYIYSGQIIITKENVKLLLQAANILQIDFLNGACAEFLKKELDVSNCIRMKAFAHSHNCPILLSSYEAYIKKHYLDVAKGEDFLSLSFEDVVKIISSDDIAVPFEEKVFESIIKWIKHDLEQRKDFLPDLMEHIRLPLLASMPDILNNIVEEPLLKNSPKCNNYIIEALHFNPDESVEHFTMPQKIRCKSRLFGASQKVILIFSRSKKLPRCYMDWYDPVTKVQEDAPAINDCLLLPGFGVIRDKYVYLVGSMDIMSSSSVSMLDVSSRSPSWVPTVNMLCMRSGFRVGVLDNCIYAVGGENGTKNLNSVEVFDVSIQKWRMVSSMSTPRRDMGIGVLNNCLYAAGGINSELLNSVECYDPTLDTWTTVSKMLVRRANFGVGVLDNVIYAIGGYNESGFLRSAEKYRPSDGVWSTIAKMHVRRDGPGVVALNGLLYVFGGDINRSNVDTIEIYNPNTNTWSIQPLPKSRDSKIFCAVAVDRPPHFITN</sequence>
<comment type="pathway">
    <text evidence="1">Protein modification; protein ubiquitination.</text>
</comment>
<dbReference type="OrthoDB" id="45365at2759"/>
<comment type="function">
    <text evidence="7">Probable substrate-specific adapter of an E3 ubiquitin-protein ligase complex which mediates the ubiquitination and subsequent proteasomal degradation of target proteins. May have a role in synapse differentiation and growth.</text>
</comment>
<dbReference type="RefSeq" id="XP_003245270.1">
    <property type="nucleotide sequence ID" value="XM_003245222.3"/>
</dbReference>
<proteinExistence type="predicted"/>
<evidence type="ECO:0000256" key="4">
    <source>
        <dbReference type="ARBA" id="ARBA00022737"/>
    </source>
</evidence>
<dbReference type="Proteomes" id="UP000007819">
    <property type="component" value="Chromosome A1"/>
</dbReference>
<evidence type="ECO:0000256" key="6">
    <source>
        <dbReference type="ARBA" id="ARBA00023203"/>
    </source>
</evidence>
<dbReference type="SUPFAM" id="SSF117281">
    <property type="entry name" value="Kelch motif"/>
    <property type="match status" value="1"/>
</dbReference>
<evidence type="ECO:0000256" key="5">
    <source>
        <dbReference type="ARBA" id="ARBA00022786"/>
    </source>
</evidence>
<reference evidence="9" key="2">
    <citation type="submission" date="2022-06" db="UniProtKB">
        <authorList>
            <consortium name="EnsemblMetazoa"/>
        </authorList>
    </citation>
    <scope>IDENTIFICATION</scope>
</reference>
<keyword evidence="5" id="KW-0833">Ubl conjugation pathway</keyword>
<dbReference type="SUPFAM" id="SSF54695">
    <property type="entry name" value="POZ domain"/>
    <property type="match status" value="1"/>
</dbReference>
<dbReference type="EnsemblMetazoa" id="XM_003245222.4">
    <property type="protein sequence ID" value="XP_003245270.1"/>
    <property type="gene ID" value="LOC100568503"/>
</dbReference>
<dbReference type="AlphaFoldDB" id="A0A8R2AEC1"/>
<dbReference type="Pfam" id="PF07707">
    <property type="entry name" value="BACK"/>
    <property type="match status" value="1"/>
</dbReference>
<protein>
    <recommendedName>
        <fullName evidence="2">Kelch-like protein diablo</fullName>
    </recommendedName>
</protein>
<reference evidence="10" key="1">
    <citation type="submission" date="2010-06" db="EMBL/GenBank/DDBJ databases">
        <authorList>
            <person name="Jiang H."/>
            <person name="Abraham K."/>
            <person name="Ali S."/>
            <person name="Alsbrooks S.L."/>
            <person name="Anim B.N."/>
            <person name="Anosike U.S."/>
            <person name="Attaway T."/>
            <person name="Bandaranaike D.P."/>
            <person name="Battles P.K."/>
            <person name="Bell S.N."/>
            <person name="Bell A.V."/>
            <person name="Beltran B."/>
            <person name="Bickham C."/>
            <person name="Bustamante Y."/>
            <person name="Caleb T."/>
            <person name="Canada A."/>
            <person name="Cardenas V."/>
            <person name="Carter K."/>
            <person name="Chacko J."/>
            <person name="Chandrabose M.N."/>
            <person name="Chavez D."/>
            <person name="Chavez A."/>
            <person name="Chen L."/>
            <person name="Chu H.-S."/>
            <person name="Claassen K.J."/>
            <person name="Cockrell R."/>
            <person name="Collins M."/>
            <person name="Cooper J.A."/>
            <person name="Cree A."/>
            <person name="Curry S.M."/>
            <person name="Da Y."/>
            <person name="Dao M.D."/>
            <person name="Das B."/>
            <person name="Davila M.-L."/>
            <person name="Davy-Carroll L."/>
            <person name="Denson S."/>
            <person name="Dinh H."/>
            <person name="Ebong V.E."/>
            <person name="Edwards J.R."/>
            <person name="Egan A."/>
            <person name="El-Daye J."/>
            <person name="Escobedo L."/>
            <person name="Fernandez S."/>
            <person name="Fernando P.R."/>
            <person name="Flagg N."/>
            <person name="Forbes L.D."/>
            <person name="Fowler R.G."/>
            <person name="Fu Q."/>
            <person name="Gabisi R.A."/>
            <person name="Ganer J."/>
            <person name="Garbino Pronczuk A."/>
            <person name="Garcia R.M."/>
            <person name="Garner T."/>
            <person name="Garrett T.E."/>
            <person name="Gonzalez D.A."/>
            <person name="Hamid H."/>
            <person name="Hawkins E.S."/>
            <person name="Hirani K."/>
            <person name="Hogues M.E."/>
            <person name="Hollins B."/>
            <person name="Hsiao C.-H."/>
            <person name="Jabil R."/>
            <person name="James M.L."/>
            <person name="Jhangiani S.N."/>
            <person name="Johnson B."/>
            <person name="Johnson Q."/>
            <person name="Joshi V."/>
            <person name="Kalu J.B."/>
            <person name="Kam C."/>
            <person name="Kashfia A."/>
            <person name="Keebler J."/>
            <person name="Kisamo H."/>
            <person name="Kovar C.L."/>
            <person name="Lago L.A."/>
            <person name="Lai C.-Y."/>
            <person name="Laidlaw J."/>
            <person name="Lara F."/>
            <person name="Le T.-K."/>
            <person name="Lee S.L."/>
            <person name="Legall F.H."/>
            <person name="Lemon S.J."/>
            <person name="Lewis L.R."/>
            <person name="Li B."/>
            <person name="Liu Y."/>
            <person name="Liu Y.-S."/>
            <person name="Lopez J."/>
            <person name="Lozado R.J."/>
            <person name="Lu J."/>
            <person name="Madu R.C."/>
            <person name="Maheshwari M."/>
            <person name="Maheshwari R."/>
            <person name="Malloy K."/>
            <person name="Martinez E."/>
            <person name="Mathew T."/>
            <person name="Mercado I.C."/>
            <person name="Mercado C."/>
            <person name="Meyer B."/>
            <person name="Montgomery K."/>
            <person name="Morgan M.B."/>
            <person name="Munidasa M."/>
            <person name="Nazareth L.V."/>
            <person name="Nelson J."/>
            <person name="Ng B.M."/>
            <person name="Nguyen N.B."/>
            <person name="Nguyen P.Q."/>
            <person name="Nguyen T."/>
            <person name="Obregon M."/>
            <person name="Okwuonu G.O."/>
            <person name="Onwere C.G."/>
            <person name="Orozco G."/>
            <person name="Parra A."/>
            <person name="Patel S."/>
            <person name="Patil S."/>
            <person name="Perez A."/>
            <person name="Perez Y."/>
            <person name="Pham C."/>
            <person name="Primus E.L."/>
            <person name="Pu L.-L."/>
            <person name="Puazo M."/>
            <person name="Qin X."/>
            <person name="Quiroz J.B."/>
            <person name="Reese J."/>
            <person name="Richards S."/>
            <person name="Rives C.M."/>
            <person name="Robberts R."/>
            <person name="Ruiz S.J."/>
            <person name="Ruiz M.J."/>
            <person name="Santibanez J."/>
            <person name="Schneider B.W."/>
            <person name="Sisson I."/>
            <person name="Smith M."/>
            <person name="Sodergren E."/>
            <person name="Song X.-Z."/>
            <person name="Song B.B."/>
            <person name="Summersgill H."/>
            <person name="Thelus R."/>
            <person name="Thornton R.D."/>
            <person name="Trejos Z.Y."/>
            <person name="Usmani K."/>
            <person name="Vattathil S."/>
            <person name="Villasana D."/>
            <person name="Walker D.L."/>
            <person name="Wang S."/>
            <person name="Wang K."/>
            <person name="White C.S."/>
            <person name="Williams A.C."/>
            <person name="Williamson J."/>
            <person name="Wilson K."/>
            <person name="Woghiren I.O."/>
            <person name="Woodworth J.R."/>
            <person name="Worley K.C."/>
            <person name="Wright R.A."/>
            <person name="Wu W."/>
            <person name="Young L."/>
            <person name="Zhang L."/>
            <person name="Zhang J."/>
            <person name="Zhu Y."/>
            <person name="Muzny D.M."/>
            <person name="Weinstock G."/>
            <person name="Gibbs R.A."/>
        </authorList>
    </citation>
    <scope>NUCLEOTIDE SEQUENCE [LARGE SCALE GENOMIC DNA]</scope>
    <source>
        <strain evidence="10">LSR1</strain>
    </source>
</reference>
<dbReference type="Gene3D" id="3.30.710.10">
    <property type="entry name" value="Potassium Channel Kv1.1, Chain A"/>
    <property type="match status" value="1"/>
</dbReference>
<dbReference type="InterPro" id="IPR000210">
    <property type="entry name" value="BTB/POZ_dom"/>
</dbReference>
<dbReference type="InterPro" id="IPR006652">
    <property type="entry name" value="Kelch_1"/>
</dbReference>
<dbReference type="Pfam" id="PF01344">
    <property type="entry name" value="Kelch_1"/>
    <property type="match status" value="4"/>
</dbReference>
<dbReference type="PIRSF" id="PIRSF037037">
    <property type="entry name" value="Kelch-like_protein_gigaxonin"/>
    <property type="match status" value="1"/>
</dbReference>
<dbReference type="SMART" id="SM00875">
    <property type="entry name" value="BACK"/>
    <property type="match status" value="1"/>
</dbReference>
<evidence type="ECO:0000256" key="3">
    <source>
        <dbReference type="ARBA" id="ARBA00022441"/>
    </source>
</evidence>
<accession>A0A8R2AEC1</accession>
<name>A0A8R2AEC1_ACYPI</name>
<evidence type="ECO:0000313" key="10">
    <source>
        <dbReference type="Proteomes" id="UP000007819"/>
    </source>
</evidence>
<dbReference type="GO" id="GO:0003779">
    <property type="term" value="F:actin binding"/>
    <property type="evidence" value="ECO:0007669"/>
    <property type="project" value="UniProtKB-KW"/>
</dbReference>
<dbReference type="InterPro" id="IPR017096">
    <property type="entry name" value="BTB-kelch_protein"/>
</dbReference>
<dbReference type="SMART" id="SM00612">
    <property type="entry name" value="Kelch"/>
    <property type="match status" value="5"/>
</dbReference>
<feature type="domain" description="BTB" evidence="8">
    <location>
        <begin position="53"/>
        <end position="120"/>
    </location>
</feature>
<keyword evidence="6" id="KW-0009">Actin-binding</keyword>
<dbReference type="FunFam" id="1.25.40.420:FF:000001">
    <property type="entry name" value="Kelch-like family member 12"/>
    <property type="match status" value="1"/>
</dbReference>
<dbReference type="PROSITE" id="PS50097">
    <property type="entry name" value="BTB"/>
    <property type="match status" value="1"/>
</dbReference>
<evidence type="ECO:0000256" key="2">
    <source>
        <dbReference type="ARBA" id="ARBA00013699"/>
    </source>
</evidence>
<dbReference type="InterPro" id="IPR011333">
    <property type="entry name" value="SKP1/BTB/POZ_sf"/>
</dbReference>
<evidence type="ECO:0000259" key="8">
    <source>
        <dbReference type="PROSITE" id="PS50097"/>
    </source>
</evidence>
<dbReference type="Gene3D" id="2.120.10.80">
    <property type="entry name" value="Kelch-type beta propeller"/>
    <property type="match status" value="1"/>
</dbReference>
<dbReference type="PANTHER" id="PTHR24412">
    <property type="entry name" value="KELCH PROTEIN"/>
    <property type="match status" value="1"/>
</dbReference>
<dbReference type="InterPro" id="IPR011705">
    <property type="entry name" value="BACK"/>
</dbReference>
<dbReference type="PANTHER" id="PTHR24412:SF466">
    <property type="entry name" value="RING CANAL KELCH PROTEIN"/>
    <property type="match status" value="1"/>
</dbReference>
<evidence type="ECO:0000313" key="9">
    <source>
        <dbReference type="EnsemblMetazoa" id="XP_003245270.1"/>
    </source>
</evidence>
<dbReference type="Pfam" id="PF00651">
    <property type="entry name" value="BTB"/>
    <property type="match status" value="1"/>
</dbReference>
<keyword evidence="4" id="KW-0677">Repeat</keyword>
<evidence type="ECO:0000256" key="1">
    <source>
        <dbReference type="ARBA" id="ARBA00004906"/>
    </source>
</evidence>
<dbReference type="Gene3D" id="1.25.40.420">
    <property type="match status" value="1"/>
</dbReference>